<name>A0A9X1WD43_9VIBR</name>
<gene>
    <name evidence="1" type="ORF">LNL84_13470</name>
</gene>
<reference evidence="1" key="1">
    <citation type="submission" date="2021-11" db="EMBL/GenBank/DDBJ databases">
        <title>Vibrio ZSDE26 sp. nov. and Vibrio ZSDZ34 sp. nov., isolated from coastal seawater in Qingdao.</title>
        <authorList>
            <person name="Zhang P."/>
        </authorList>
    </citation>
    <scope>NUCLEOTIDE SEQUENCE</scope>
    <source>
        <strain evidence="1">ZSDZ34</strain>
    </source>
</reference>
<evidence type="ECO:0000313" key="1">
    <source>
        <dbReference type="EMBL" id="MCJ2377841.1"/>
    </source>
</evidence>
<dbReference type="Proteomes" id="UP001139488">
    <property type="component" value="Unassembled WGS sequence"/>
</dbReference>
<organism evidence="1 2">
    <name type="scientific">Vibrio gelatinilyticus</name>
    <dbReference type="NCBI Taxonomy" id="2893468"/>
    <lineage>
        <taxon>Bacteria</taxon>
        <taxon>Pseudomonadati</taxon>
        <taxon>Pseudomonadota</taxon>
        <taxon>Gammaproteobacteria</taxon>
        <taxon>Vibrionales</taxon>
        <taxon>Vibrionaceae</taxon>
        <taxon>Vibrio</taxon>
    </lineage>
</organism>
<sequence>MPDIHVSRWRVESCPESIQQKVISAFAYREMRGSISDIELCQMFGEMIWRSGNHYHTHALSFLLDEETRCCKIVSRQLD</sequence>
<keyword evidence="2" id="KW-1185">Reference proteome</keyword>
<comment type="caution">
    <text evidence="1">The sequence shown here is derived from an EMBL/GenBank/DDBJ whole genome shotgun (WGS) entry which is preliminary data.</text>
</comment>
<dbReference type="AlphaFoldDB" id="A0A9X1WD43"/>
<proteinExistence type="predicted"/>
<dbReference type="RefSeq" id="WP_244358087.1">
    <property type="nucleotide sequence ID" value="NZ_JAJNNZ010000010.1"/>
</dbReference>
<evidence type="ECO:0000313" key="2">
    <source>
        <dbReference type="Proteomes" id="UP001139488"/>
    </source>
</evidence>
<protein>
    <submittedName>
        <fullName evidence="1">Uncharacterized protein</fullName>
    </submittedName>
</protein>
<dbReference type="EMBL" id="JAJNNZ010000010">
    <property type="protein sequence ID" value="MCJ2377841.1"/>
    <property type="molecule type" value="Genomic_DNA"/>
</dbReference>
<accession>A0A9X1WD43</accession>